<dbReference type="AlphaFoldDB" id="A0A504Z2F7"/>
<keyword evidence="3" id="KW-1185">Reference proteome</keyword>
<sequence length="244" mass="27952">MTKDSTVLGYPFLSKRHPTDPVVYEDKSSILHRVPHRPAIVEPIRRVKAPIKARSVYEVPTATGAITIQHHQLGSILITRSMGNEKRVSRRPMMLPIICTSEPNGCYIRSMSDITKHGNRTIMGQKLNKSNITCKRPTGLACQKVILLTTRTKTTIADKAKRFKEANAKKSQDAKQVEELCRNFDEKAYAAQIARKEFLFEFRDANKQLIGEREQIRKLERRNTISLERLQLQLNPINWSCTLK</sequence>
<reference evidence="2 3" key="1">
    <citation type="submission" date="2019-04" db="EMBL/GenBank/DDBJ databases">
        <title>Annotation for the trematode Fasciola gigantica.</title>
        <authorList>
            <person name="Choi Y.-J."/>
        </authorList>
    </citation>
    <scope>NUCLEOTIDE SEQUENCE [LARGE SCALE GENOMIC DNA]</scope>
    <source>
        <strain evidence="2">Uganda_cow_1</strain>
    </source>
</reference>
<accession>A0A504Z2F7</accession>
<keyword evidence="1" id="KW-0175">Coiled coil</keyword>
<protein>
    <submittedName>
        <fullName evidence="2">Uncharacterized protein</fullName>
    </submittedName>
</protein>
<evidence type="ECO:0000313" key="3">
    <source>
        <dbReference type="Proteomes" id="UP000316759"/>
    </source>
</evidence>
<dbReference type="EMBL" id="SUNJ01000173">
    <property type="protein sequence ID" value="TPP67844.1"/>
    <property type="molecule type" value="Genomic_DNA"/>
</dbReference>
<comment type="caution">
    <text evidence="2">The sequence shown here is derived from an EMBL/GenBank/DDBJ whole genome shotgun (WGS) entry which is preliminary data.</text>
</comment>
<gene>
    <name evidence="2" type="ORF">FGIG_03540</name>
</gene>
<feature type="coiled-coil region" evidence="1">
    <location>
        <begin position="160"/>
        <end position="222"/>
    </location>
</feature>
<name>A0A504Z2F7_FASGI</name>
<dbReference type="OrthoDB" id="9992297at2759"/>
<proteinExistence type="predicted"/>
<evidence type="ECO:0000313" key="2">
    <source>
        <dbReference type="EMBL" id="TPP67844.1"/>
    </source>
</evidence>
<dbReference type="Proteomes" id="UP000316759">
    <property type="component" value="Unassembled WGS sequence"/>
</dbReference>
<organism evidence="2 3">
    <name type="scientific">Fasciola gigantica</name>
    <name type="common">Giant liver fluke</name>
    <dbReference type="NCBI Taxonomy" id="46835"/>
    <lineage>
        <taxon>Eukaryota</taxon>
        <taxon>Metazoa</taxon>
        <taxon>Spiralia</taxon>
        <taxon>Lophotrochozoa</taxon>
        <taxon>Platyhelminthes</taxon>
        <taxon>Trematoda</taxon>
        <taxon>Digenea</taxon>
        <taxon>Plagiorchiida</taxon>
        <taxon>Echinostomata</taxon>
        <taxon>Echinostomatoidea</taxon>
        <taxon>Fasciolidae</taxon>
        <taxon>Fasciola</taxon>
    </lineage>
</organism>
<evidence type="ECO:0000256" key="1">
    <source>
        <dbReference type="SAM" id="Coils"/>
    </source>
</evidence>